<feature type="chain" id="PRO_5046235893" evidence="1">
    <location>
        <begin position="20"/>
        <end position="87"/>
    </location>
</feature>
<reference evidence="2 3" key="1">
    <citation type="submission" date="2023-09" db="EMBL/GenBank/DDBJ databases">
        <authorList>
            <person name="Rey-Velasco X."/>
        </authorList>
    </citation>
    <scope>NUCLEOTIDE SEQUENCE [LARGE SCALE GENOMIC DNA]</scope>
    <source>
        <strain evidence="2 3">W332</strain>
    </source>
</reference>
<dbReference type="Proteomes" id="UP001259492">
    <property type="component" value="Unassembled WGS sequence"/>
</dbReference>
<proteinExistence type="predicted"/>
<protein>
    <submittedName>
        <fullName evidence="2">Uncharacterized protein</fullName>
    </submittedName>
</protein>
<keyword evidence="3" id="KW-1185">Reference proteome</keyword>
<evidence type="ECO:0000313" key="2">
    <source>
        <dbReference type="EMBL" id="MDT0557751.1"/>
    </source>
</evidence>
<organism evidence="2 3">
    <name type="scientific">Microcosmobacter mediterraneus</name>
    <dbReference type="NCBI Taxonomy" id="3075607"/>
    <lineage>
        <taxon>Bacteria</taxon>
        <taxon>Pseudomonadati</taxon>
        <taxon>Bacteroidota</taxon>
        <taxon>Flavobacteriia</taxon>
        <taxon>Flavobacteriales</taxon>
        <taxon>Flavobacteriaceae</taxon>
        <taxon>Microcosmobacter</taxon>
    </lineage>
</organism>
<evidence type="ECO:0000256" key="1">
    <source>
        <dbReference type="SAM" id="SignalP"/>
    </source>
</evidence>
<feature type="signal peptide" evidence="1">
    <location>
        <begin position="1"/>
        <end position="19"/>
    </location>
</feature>
<evidence type="ECO:0000313" key="3">
    <source>
        <dbReference type="Proteomes" id="UP001259492"/>
    </source>
</evidence>
<dbReference type="EMBL" id="JAVRIA010000002">
    <property type="protein sequence ID" value="MDT0557751.1"/>
    <property type="molecule type" value="Genomic_DNA"/>
</dbReference>
<accession>A0ABU2YHV1</accession>
<comment type="caution">
    <text evidence="2">The sequence shown here is derived from an EMBL/GenBank/DDBJ whole genome shotgun (WGS) entry which is preliminary data.</text>
</comment>
<gene>
    <name evidence="2" type="ORF">RM697_03785</name>
</gene>
<keyword evidence="1" id="KW-0732">Signal</keyword>
<sequence length="87" mass="9643">MKNVVIILFLIALPTFGMAQDTTVAVSTPTEQSIEVSPKKETVKSSALSTKLKTQLIKLNHKKSNEIISIKAYRKSLQIKVKTVKLC</sequence>
<dbReference type="RefSeq" id="WP_311426528.1">
    <property type="nucleotide sequence ID" value="NZ_JAVRIA010000002.1"/>
</dbReference>
<name>A0ABU2YHV1_9FLAO</name>